<name>M9RDM0_9RHOB</name>
<dbReference type="PANTHER" id="PTHR46889:SF4">
    <property type="entry name" value="TRANSPOSASE INSO FOR INSERTION SEQUENCE ELEMENT IS911B-RELATED"/>
    <property type="match status" value="1"/>
</dbReference>
<dbReference type="InterPro" id="IPR025948">
    <property type="entry name" value="HTH-like_dom"/>
</dbReference>
<accession>M9RDM0</accession>
<dbReference type="EMBL" id="CP003740">
    <property type="protein sequence ID" value="AGI68466.1"/>
    <property type="molecule type" value="Genomic_DNA"/>
</dbReference>
<feature type="domain" description="HTH-like" evidence="1">
    <location>
        <begin position="51"/>
        <end position="108"/>
    </location>
</feature>
<sequence length="188" mass="21153">MTSKRTFITAHKAQYAVSILCRLLEISRGWFYGFPASQPARDQRQVNREARDQELLPKIKTFFKVSKKCYGSKRIHQDLLADSEVVSERRVARIMKENKVSSLLRKRRKPITTDSDHELKPSIAPSHTYCVCAAGNGQAIAKQSAERGQTCWNRSSTARRLIPFGWPASPISTPPLGIMLRITLPGSG</sequence>
<dbReference type="AlphaFoldDB" id="M9RDM0"/>
<dbReference type="OrthoDB" id="9803878at2"/>
<dbReference type="PANTHER" id="PTHR46889">
    <property type="entry name" value="TRANSPOSASE INSF FOR INSERTION SEQUENCE IS3B-RELATED"/>
    <property type="match status" value="1"/>
</dbReference>
<gene>
    <name evidence="2" type="ORF">OAN307_c29060</name>
</gene>
<dbReference type="HOGENOM" id="CLU_1439720_0_0_5"/>
<dbReference type="Proteomes" id="UP000005307">
    <property type="component" value="Chromosome"/>
</dbReference>
<dbReference type="RefSeq" id="WP_015500460.1">
    <property type="nucleotide sequence ID" value="NC_020911.1"/>
</dbReference>
<evidence type="ECO:0000259" key="1">
    <source>
        <dbReference type="Pfam" id="PF13276"/>
    </source>
</evidence>
<organism evidence="2 3">
    <name type="scientific">Octadecabacter antarcticus 307</name>
    <dbReference type="NCBI Taxonomy" id="391626"/>
    <lineage>
        <taxon>Bacteria</taxon>
        <taxon>Pseudomonadati</taxon>
        <taxon>Pseudomonadota</taxon>
        <taxon>Alphaproteobacteria</taxon>
        <taxon>Rhodobacterales</taxon>
        <taxon>Roseobacteraceae</taxon>
        <taxon>Octadecabacter</taxon>
    </lineage>
</organism>
<keyword evidence="3" id="KW-1185">Reference proteome</keyword>
<reference evidence="2 3" key="1">
    <citation type="journal article" date="2013" name="PLoS ONE">
        <title>Poles Apart: Arctic and Antarctic Octadecabacter strains Share High Genome Plasticity and a New Type of Xanthorhodopsin.</title>
        <authorList>
            <person name="Vollmers J."/>
            <person name="Voget S."/>
            <person name="Dietrich S."/>
            <person name="Gollnow K."/>
            <person name="Smits M."/>
            <person name="Meyer K."/>
            <person name="Brinkhoff T."/>
            <person name="Simon M."/>
            <person name="Daniel R."/>
        </authorList>
    </citation>
    <scope>NUCLEOTIDE SEQUENCE [LARGE SCALE GENOMIC DNA]</scope>
    <source>
        <strain evidence="2 3">307</strain>
    </source>
</reference>
<evidence type="ECO:0000313" key="3">
    <source>
        <dbReference type="Proteomes" id="UP000005307"/>
    </source>
</evidence>
<proteinExistence type="predicted"/>
<dbReference type="InterPro" id="IPR050900">
    <property type="entry name" value="Transposase_IS3/IS150/IS904"/>
</dbReference>
<dbReference type="KEGG" id="oat:OAN307_c29060"/>
<dbReference type="eggNOG" id="COG2801">
    <property type="taxonomic scope" value="Bacteria"/>
</dbReference>
<protein>
    <recommendedName>
        <fullName evidence="1">HTH-like domain-containing protein</fullName>
    </recommendedName>
</protein>
<evidence type="ECO:0000313" key="2">
    <source>
        <dbReference type="EMBL" id="AGI68466.1"/>
    </source>
</evidence>
<dbReference type="Pfam" id="PF13276">
    <property type="entry name" value="HTH_21"/>
    <property type="match status" value="1"/>
</dbReference>
<dbReference type="STRING" id="391626.OAN307_c29060"/>